<feature type="domain" description="Apoptosis-antagonizing transcription factor C-terminal" evidence="1">
    <location>
        <begin position="152"/>
        <end position="230"/>
    </location>
</feature>
<proteinExistence type="predicted"/>
<evidence type="ECO:0000259" key="1">
    <source>
        <dbReference type="Pfam" id="PF08164"/>
    </source>
</evidence>
<reference evidence="2" key="1">
    <citation type="submission" date="2020-11" db="EMBL/GenBank/DDBJ databases">
        <authorList>
            <person name="Tran Van P."/>
        </authorList>
    </citation>
    <scope>NUCLEOTIDE SEQUENCE</scope>
</reference>
<dbReference type="OrthoDB" id="5783963at2759"/>
<dbReference type="EMBL" id="OC876043">
    <property type="protein sequence ID" value="CAD7638915.1"/>
    <property type="molecule type" value="Genomic_DNA"/>
</dbReference>
<dbReference type="InterPro" id="IPR012617">
    <property type="entry name" value="AATF_C"/>
</dbReference>
<protein>
    <recommendedName>
        <fullName evidence="1">Apoptosis-antagonizing transcription factor C-terminal domain-containing protein</fullName>
    </recommendedName>
</protein>
<feature type="non-terminal residue" evidence="2">
    <location>
        <position position="303"/>
    </location>
</feature>
<name>A0A7R9LC23_9ACAR</name>
<dbReference type="PANTHER" id="PTHR15565:SF0">
    <property type="entry name" value="PROTEIN AATF"/>
    <property type="match status" value="1"/>
</dbReference>
<dbReference type="GO" id="GO:0005730">
    <property type="term" value="C:nucleolus"/>
    <property type="evidence" value="ECO:0007669"/>
    <property type="project" value="TreeGrafter"/>
</dbReference>
<dbReference type="AlphaFoldDB" id="A0A7R9LC23"/>
<accession>A0A7R9LC23</accession>
<dbReference type="PANTHER" id="PTHR15565">
    <property type="entry name" value="AATF PROTEIN APOPTOSIS ANTAGONIZING TRANSCRIPTION FACTOR"/>
    <property type="match status" value="1"/>
</dbReference>
<dbReference type="Proteomes" id="UP000759131">
    <property type="component" value="Unassembled WGS sequence"/>
</dbReference>
<dbReference type="Pfam" id="PF08164">
    <property type="entry name" value="TRAUB"/>
    <property type="match status" value="1"/>
</dbReference>
<dbReference type="InterPro" id="IPR039223">
    <property type="entry name" value="AATF/Bfr2"/>
</dbReference>
<dbReference type="EMBL" id="CAJPIZ010021468">
    <property type="protein sequence ID" value="CAG2117637.1"/>
    <property type="molecule type" value="Genomic_DNA"/>
</dbReference>
<evidence type="ECO:0000313" key="3">
    <source>
        <dbReference type="Proteomes" id="UP000759131"/>
    </source>
</evidence>
<gene>
    <name evidence="2" type="ORF">OSB1V03_LOCUS17590</name>
</gene>
<organism evidence="2">
    <name type="scientific">Medioppia subpectinata</name>
    <dbReference type="NCBI Taxonomy" id="1979941"/>
    <lineage>
        <taxon>Eukaryota</taxon>
        <taxon>Metazoa</taxon>
        <taxon>Ecdysozoa</taxon>
        <taxon>Arthropoda</taxon>
        <taxon>Chelicerata</taxon>
        <taxon>Arachnida</taxon>
        <taxon>Acari</taxon>
        <taxon>Acariformes</taxon>
        <taxon>Sarcoptiformes</taxon>
        <taxon>Oribatida</taxon>
        <taxon>Brachypylina</taxon>
        <taxon>Oppioidea</taxon>
        <taxon>Oppiidae</taxon>
        <taxon>Medioppia</taxon>
    </lineage>
</organism>
<keyword evidence="3" id="KW-1185">Reference proteome</keyword>
<evidence type="ECO:0000313" key="2">
    <source>
        <dbReference type="EMBL" id="CAD7638915.1"/>
    </source>
</evidence>
<sequence length="303" mass="34940">MLIDIDFALESQNSIILDENDYSETNEHHITNEDKSVNRNDLSGFMNKRKLSDSECCEYLSKRHCNLSSTRNHLLDKWYEKTRFTSNAFKNKSLVGLEQSSTQQIGRILSDMERLTDIDEKAINDNELNVESIDKSDGNEVDAEIFDDDDFYHQLLRELIESKTGSQANDPMILSKKWLEIQKLRNKIKRKVDTKASKGRKIRYDVHSKLVNFMAPINNETFTESATNDLKGSEESFVGKTRALSSVPKDHQFLRTSNYDEGSQQESQTPDLFPLQVSRQERYPSSTASMSFPKLYLLQLLSN</sequence>